<reference evidence="1 2" key="1">
    <citation type="submission" date="2018-02" db="EMBL/GenBank/DDBJ databases">
        <title>A novel lanthanide dependent methylotroph, Methylotenera sp. La3113.</title>
        <authorList>
            <person name="Lv H."/>
            <person name="Tani A."/>
        </authorList>
    </citation>
    <scope>NUCLEOTIDE SEQUENCE [LARGE SCALE GENOMIC DNA]</scope>
    <source>
        <strain evidence="1 2">La3113</strain>
    </source>
</reference>
<dbReference type="EMBL" id="PQVH01000006">
    <property type="protein sequence ID" value="TFW72269.1"/>
    <property type="molecule type" value="Genomic_DNA"/>
</dbReference>
<sequence length="363" mass="40036">MNFSIKSETPVIAWLLVGLAFMFGLLTDANADPAKEVRIATVAYNVNGKIGFNGTAAIVEEQGWLKEELKKQGVTLTWVPVTAQSVGVTINEGFANKSIDFAGYGDLPSIILNSGGVETRIVVPGGRGNNVYLVVPPNSSAKSLADLKGKRIALHRGRPWEIAFARYVAASGFKFSDFKISNLNPGAGAAALAAGNVDAFVTLSDAYQLEDKKVGKIIWSTKSAAQDWKMRAELWGAKDFIAQNPAITQIITTAYVRAVYWTSQEAHLDEYLKIANQNGQPENVFRREYSDDSVSWKLRWSPLFDDLVLDHYANVAQYSRQANLIRKDINTKQLFDARFLNAAIKELKLEGYWQPRKVALKGA</sequence>
<dbReference type="PANTHER" id="PTHR30024">
    <property type="entry name" value="ALIPHATIC SULFONATES-BINDING PROTEIN-RELATED"/>
    <property type="match status" value="1"/>
</dbReference>
<dbReference type="PANTHER" id="PTHR30024:SF21">
    <property type="entry name" value="ABC TRANSPORTER SUBSTRATE-BINDING PROTEIN"/>
    <property type="match status" value="1"/>
</dbReference>
<keyword evidence="2" id="KW-1185">Reference proteome</keyword>
<gene>
    <name evidence="1" type="ORF">C3Y98_03970</name>
</gene>
<dbReference type="SUPFAM" id="SSF53850">
    <property type="entry name" value="Periplasmic binding protein-like II"/>
    <property type="match status" value="1"/>
</dbReference>
<accession>A0A4Y9VU02</accession>
<evidence type="ECO:0000313" key="2">
    <source>
        <dbReference type="Proteomes" id="UP000297706"/>
    </source>
</evidence>
<organism evidence="1 2">
    <name type="scientific">Methylotenera oryzisoli</name>
    <dbReference type="NCBI Taxonomy" id="2080758"/>
    <lineage>
        <taxon>Bacteria</taxon>
        <taxon>Pseudomonadati</taxon>
        <taxon>Pseudomonadota</taxon>
        <taxon>Betaproteobacteria</taxon>
        <taxon>Nitrosomonadales</taxon>
        <taxon>Methylophilaceae</taxon>
        <taxon>Methylotenera</taxon>
    </lineage>
</organism>
<dbReference type="Pfam" id="PF13379">
    <property type="entry name" value="NMT1_2"/>
    <property type="match status" value="1"/>
</dbReference>
<dbReference type="RefSeq" id="WP_135276812.1">
    <property type="nucleotide sequence ID" value="NZ_PQVH01000006.1"/>
</dbReference>
<dbReference type="Proteomes" id="UP000297706">
    <property type="component" value="Unassembled WGS sequence"/>
</dbReference>
<evidence type="ECO:0000313" key="1">
    <source>
        <dbReference type="EMBL" id="TFW72269.1"/>
    </source>
</evidence>
<comment type="caution">
    <text evidence="1">The sequence shown here is derived from an EMBL/GenBank/DDBJ whole genome shotgun (WGS) entry which is preliminary data.</text>
</comment>
<dbReference type="OrthoDB" id="9780180at2"/>
<name>A0A4Y9VU02_9PROT</name>
<dbReference type="Gene3D" id="3.40.190.10">
    <property type="entry name" value="Periplasmic binding protein-like II"/>
    <property type="match status" value="2"/>
</dbReference>
<proteinExistence type="predicted"/>
<protein>
    <submittedName>
        <fullName evidence="1">Nitrate ABC transporter substrate-binding protein</fullName>
    </submittedName>
</protein>
<dbReference type="AlphaFoldDB" id="A0A4Y9VU02"/>